<reference evidence="12 13" key="1">
    <citation type="journal article" date="2018" name="Mol. Biol. Evol.">
        <title>Broad Genomic Sampling Reveals a Smut Pathogenic Ancestry of the Fungal Clade Ustilaginomycotina.</title>
        <authorList>
            <person name="Kijpornyongpan T."/>
            <person name="Mondo S.J."/>
            <person name="Barry K."/>
            <person name="Sandor L."/>
            <person name="Lee J."/>
            <person name="Lipzen A."/>
            <person name="Pangilinan J."/>
            <person name="LaButti K."/>
            <person name="Hainaut M."/>
            <person name="Henrissat B."/>
            <person name="Grigoriev I.V."/>
            <person name="Spatafora J.W."/>
            <person name="Aime M.C."/>
        </authorList>
    </citation>
    <scope>NUCLEOTIDE SEQUENCE [LARGE SCALE GENOMIC DNA]</scope>
    <source>
        <strain evidence="12 13">MCA 4198</strain>
    </source>
</reference>
<dbReference type="PANTHER" id="PTHR48022:SF8">
    <property type="entry name" value="MAJOR FACILITATOR SUPERFAMILY (MFS) PROFILE DOMAIN-CONTAINING PROTEIN-RELATED"/>
    <property type="match status" value="1"/>
</dbReference>
<dbReference type="Gene3D" id="1.20.1250.20">
    <property type="entry name" value="MFS general substrate transporter like domains"/>
    <property type="match status" value="1"/>
</dbReference>
<dbReference type="PROSITE" id="PS00216">
    <property type="entry name" value="SUGAR_TRANSPORT_1"/>
    <property type="match status" value="1"/>
</dbReference>
<organism evidence="12 13">
    <name type="scientific">Acaromyces ingoldii</name>
    <dbReference type="NCBI Taxonomy" id="215250"/>
    <lineage>
        <taxon>Eukaryota</taxon>
        <taxon>Fungi</taxon>
        <taxon>Dikarya</taxon>
        <taxon>Basidiomycota</taxon>
        <taxon>Ustilaginomycotina</taxon>
        <taxon>Exobasidiomycetes</taxon>
        <taxon>Exobasidiales</taxon>
        <taxon>Cryptobasidiaceae</taxon>
        <taxon>Acaromyces</taxon>
    </lineage>
</organism>
<dbReference type="GO" id="GO:0016020">
    <property type="term" value="C:membrane"/>
    <property type="evidence" value="ECO:0007669"/>
    <property type="project" value="UniProtKB-SubCell"/>
</dbReference>
<dbReference type="InterPro" id="IPR050360">
    <property type="entry name" value="MFS_Sugar_Transporters"/>
</dbReference>
<dbReference type="EMBL" id="KZ819636">
    <property type="protein sequence ID" value="PWN90899.1"/>
    <property type="molecule type" value="Genomic_DNA"/>
</dbReference>
<dbReference type="OrthoDB" id="508119at2759"/>
<gene>
    <name evidence="12" type="ORF">FA10DRAFT_275373</name>
</gene>
<evidence type="ECO:0000256" key="9">
    <source>
        <dbReference type="SAM" id="MobiDB-lite"/>
    </source>
</evidence>
<feature type="transmembrane region" description="Helical" evidence="10">
    <location>
        <begin position="276"/>
        <end position="295"/>
    </location>
</feature>
<feature type="compositionally biased region" description="Basic and acidic residues" evidence="9">
    <location>
        <begin position="509"/>
        <end position="520"/>
    </location>
</feature>
<evidence type="ECO:0000256" key="5">
    <source>
        <dbReference type="ARBA" id="ARBA00022989"/>
    </source>
</evidence>
<dbReference type="Proteomes" id="UP000245768">
    <property type="component" value="Unassembled WGS sequence"/>
</dbReference>
<dbReference type="InterPro" id="IPR003663">
    <property type="entry name" value="Sugar/inositol_transpt"/>
</dbReference>
<name>A0A316YNP6_9BASI</name>
<keyword evidence="6 10" id="KW-0472">Membrane</keyword>
<evidence type="ECO:0000256" key="10">
    <source>
        <dbReference type="SAM" id="Phobius"/>
    </source>
</evidence>
<comment type="similarity">
    <text evidence="2 8">Belongs to the major facilitator superfamily. Sugar transporter (TC 2.A.1.1) family.</text>
</comment>
<feature type="transmembrane region" description="Helical" evidence="10">
    <location>
        <begin position="189"/>
        <end position="206"/>
    </location>
</feature>
<dbReference type="InterPro" id="IPR036259">
    <property type="entry name" value="MFS_trans_sf"/>
</dbReference>
<proteinExistence type="inferred from homology"/>
<evidence type="ECO:0000313" key="12">
    <source>
        <dbReference type="EMBL" id="PWN90899.1"/>
    </source>
</evidence>
<evidence type="ECO:0000256" key="6">
    <source>
        <dbReference type="ARBA" id="ARBA00023136"/>
    </source>
</evidence>
<evidence type="ECO:0000256" key="3">
    <source>
        <dbReference type="ARBA" id="ARBA00022448"/>
    </source>
</evidence>
<protein>
    <submittedName>
        <fullName evidence="12">Putative MFS quinate transporter</fullName>
    </submittedName>
</protein>
<dbReference type="NCBIfam" id="TIGR00879">
    <property type="entry name" value="SP"/>
    <property type="match status" value="1"/>
</dbReference>
<evidence type="ECO:0000256" key="8">
    <source>
        <dbReference type="RuleBase" id="RU003346"/>
    </source>
</evidence>
<comment type="catalytic activity">
    <reaction evidence="7">
        <text>myo-inositol(out) + H(+)(out) = myo-inositol(in) + H(+)(in)</text>
        <dbReference type="Rhea" id="RHEA:60364"/>
        <dbReference type="ChEBI" id="CHEBI:15378"/>
        <dbReference type="ChEBI" id="CHEBI:17268"/>
    </reaction>
</comment>
<dbReference type="PROSITE" id="PS00217">
    <property type="entry name" value="SUGAR_TRANSPORT_2"/>
    <property type="match status" value="1"/>
</dbReference>
<dbReference type="InterPro" id="IPR005828">
    <property type="entry name" value="MFS_sugar_transport-like"/>
</dbReference>
<dbReference type="SUPFAM" id="SSF103473">
    <property type="entry name" value="MFS general substrate transporter"/>
    <property type="match status" value="1"/>
</dbReference>
<sequence length="563" mass="61296">MPLLNHIQSTPREALNWRLFATIFLIGLAGLGRGTDEGLIGSLTASKAWLTEFNVDDKSSAQSNVVSMVQLGNIPGALFAFFAVDRLGRLNTIRLCSLLWILGIAIWITSAGSLGQTYGGRFVAGIGIGGFSVVCPTYLSEISPRTIRGLAVTVFSAMVYLGITLSYFANLGSQSGFPKLSARVWRVPVSLNFVYAGLLFLGTFLVKESPRSLVKRGKTNEALNTLSWYRNMPSDHPYLRDEFNAILEESQREAQAMEGHTYATVFKHLFARSANLYRLIVIGFGIQILGQWSGGGSLTIYAQKIFELVGVKTNASLYTTGIFGIVKLVSGLCCAFFLIDLLGRKRSVFIGIGLQTLAALYLAIFLSTVDPNEDAAQSAGQQRASIAAIVMIFVSGVGWALGFNTIQYLIGTEIWPMELRAMASSLIMCVHFANQYGSSRAIQPMLAALDRWGLFAFWTCIGVLAAIYIFVFIPETSGRSLESMDELFEQRWWKIGMASKKPISGDLEGNGREKVPEEVARAQQQLPALGNNEAIDGHTTGKDKGMQEKGGAGFTSLSTRDAA</sequence>
<feature type="domain" description="Major facilitator superfamily (MFS) profile" evidence="11">
    <location>
        <begin position="22"/>
        <end position="477"/>
    </location>
</feature>
<evidence type="ECO:0000256" key="7">
    <source>
        <dbReference type="ARBA" id="ARBA00049119"/>
    </source>
</evidence>
<dbReference type="PRINTS" id="PR00171">
    <property type="entry name" value="SUGRTRNSPORT"/>
</dbReference>
<dbReference type="PANTHER" id="PTHR48022">
    <property type="entry name" value="PLASTIDIC GLUCOSE TRANSPORTER 4"/>
    <property type="match status" value="1"/>
</dbReference>
<dbReference type="PROSITE" id="PS50850">
    <property type="entry name" value="MFS"/>
    <property type="match status" value="1"/>
</dbReference>
<comment type="subcellular location">
    <subcellularLocation>
        <location evidence="1">Membrane</location>
        <topology evidence="1">Multi-pass membrane protein</topology>
    </subcellularLocation>
</comment>
<dbReference type="GO" id="GO:0005351">
    <property type="term" value="F:carbohydrate:proton symporter activity"/>
    <property type="evidence" value="ECO:0007669"/>
    <property type="project" value="TreeGrafter"/>
</dbReference>
<dbReference type="STRING" id="215250.A0A316YNP6"/>
<feature type="transmembrane region" description="Helical" evidence="10">
    <location>
        <begin position="348"/>
        <end position="366"/>
    </location>
</feature>
<dbReference type="GeneID" id="37045179"/>
<feature type="transmembrane region" description="Helical" evidence="10">
    <location>
        <begin position="386"/>
        <end position="410"/>
    </location>
</feature>
<keyword evidence="13" id="KW-1185">Reference proteome</keyword>
<evidence type="ECO:0000259" key="11">
    <source>
        <dbReference type="PROSITE" id="PS50850"/>
    </source>
</evidence>
<dbReference type="AlphaFoldDB" id="A0A316YNP6"/>
<evidence type="ECO:0000256" key="1">
    <source>
        <dbReference type="ARBA" id="ARBA00004141"/>
    </source>
</evidence>
<feature type="transmembrane region" description="Helical" evidence="10">
    <location>
        <begin position="96"/>
        <end position="115"/>
    </location>
</feature>
<dbReference type="RefSeq" id="XP_025378097.1">
    <property type="nucleotide sequence ID" value="XM_025523263.1"/>
</dbReference>
<keyword evidence="5 10" id="KW-1133">Transmembrane helix</keyword>
<keyword evidence="4 10" id="KW-0812">Transmembrane</keyword>
<evidence type="ECO:0000313" key="13">
    <source>
        <dbReference type="Proteomes" id="UP000245768"/>
    </source>
</evidence>
<dbReference type="InterPro" id="IPR005829">
    <property type="entry name" value="Sugar_transporter_CS"/>
</dbReference>
<feature type="transmembrane region" description="Helical" evidence="10">
    <location>
        <begin position="15"/>
        <end position="32"/>
    </location>
</feature>
<evidence type="ECO:0000256" key="2">
    <source>
        <dbReference type="ARBA" id="ARBA00010992"/>
    </source>
</evidence>
<dbReference type="InterPro" id="IPR020846">
    <property type="entry name" value="MFS_dom"/>
</dbReference>
<feature type="transmembrane region" description="Helical" evidence="10">
    <location>
        <begin position="151"/>
        <end position="169"/>
    </location>
</feature>
<accession>A0A316YNP6</accession>
<feature type="transmembrane region" description="Helical" evidence="10">
    <location>
        <begin position="121"/>
        <end position="139"/>
    </location>
</feature>
<feature type="region of interest" description="Disordered" evidence="9">
    <location>
        <begin position="504"/>
        <end position="563"/>
    </location>
</feature>
<feature type="compositionally biased region" description="Basic and acidic residues" evidence="9">
    <location>
        <begin position="535"/>
        <end position="547"/>
    </location>
</feature>
<dbReference type="Pfam" id="PF00083">
    <property type="entry name" value="Sugar_tr"/>
    <property type="match status" value="1"/>
</dbReference>
<keyword evidence="3 8" id="KW-0813">Transport</keyword>
<evidence type="ECO:0000256" key="4">
    <source>
        <dbReference type="ARBA" id="ARBA00022692"/>
    </source>
</evidence>
<dbReference type="InParanoid" id="A0A316YNP6"/>
<feature type="transmembrane region" description="Helical" evidence="10">
    <location>
        <begin position="315"/>
        <end position="339"/>
    </location>
</feature>
<feature type="transmembrane region" description="Helical" evidence="10">
    <location>
        <begin position="454"/>
        <end position="473"/>
    </location>
</feature>